<feature type="region of interest" description="Disordered" evidence="1">
    <location>
        <begin position="30"/>
        <end position="81"/>
    </location>
</feature>
<proteinExistence type="predicted"/>
<dbReference type="AlphaFoldDB" id="A0A9D4V715"/>
<dbReference type="EMBL" id="JABFUD020000005">
    <property type="protein sequence ID" value="KAI5080127.1"/>
    <property type="molecule type" value="Genomic_DNA"/>
</dbReference>
<evidence type="ECO:0000256" key="1">
    <source>
        <dbReference type="SAM" id="MobiDB-lite"/>
    </source>
</evidence>
<protein>
    <submittedName>
        <fullName evidence="2">Uncharacterized protein</fullName>
    </submittedName>
</protein>
<comment type="caution">
    <text evidence="2">The sequence shown here is derived from an EMBL/GenBank/DDBJ whole genome shotgun (WGS) entry which is preliminary data.</text>
</comment>
<evidence type="ECO:0000313" key="3">
    <source>
        <dbReference type="Proteomes" id="UP000886520"/>
    </source>
</evidence>
<reference evidence="2 3" key="1">
    <citation type="submission" date="2021-01" db="EMBL/GenBank/DDBJ databases">
        <title>Adiantum capillus-veneris genome.</title>
        <authorList>
            <person name="Fang Y."/>
            <person name="Liao Q."/>
        </authorList>
    </citation>
    <scope>NUCLEOTIDE SEQUENCE [LARGE SCALE GENOMIC DNA]</scope>
    <source>
        <strain evidence="2">H3</strain>
        <tissue evidence="2">Leaf</tissue>
    </source>
</reference>
<organism evidence="2 3">
    <name type="scientific">Adiantum capillus-veneris</name>
    <name type="common">Maidenhair fern</name>
    <dbReference type="NCBI Taxonomy" id="13818"/>
    <lineage>
        <taxon>Eukaryota</taxon>
        <taxon>Viridiplantae</taxon>
        <taxon>Streptophyta</taxon>
        <taxon>Embryophyta</taxon>
        <taxon>Tracheophyta</taxon>
        <taxon>Polypodiopsida</taxon>
        <taxon>Polypodiidae</taxon>
        <taxon>Polypodiales</taxon>
        <taxon>Pteridineae</taxon>
        <taxon>Pteridaceae</taxon>
        <taxon>Vittarioideae</taxon>
        <taxon>Adiantum</taxon>
    </lineage>
</organism>
<sequence>MMVVNIMLHHPCFVHDDDVVLNVTTLLRYGASTRRPSGSPTPPPPHTYTRSLTRTGRERERERHTHTHALARTHGSSAKESQLPNSLIKFAPNSHLLIITHFCL</sequence>
<accession>A0A9D4V715</accession>
<dbReference type="Proteomes" id="UP000886520">
    <property type="component" value="Chromosome 5"/>
</dbReference>
<gene>
    <name evidence="2" type="ORF">GOP47_0005606</name>
</gene>
<name>A0A9D4V715_ADICA</name>
<evidence type="ECO:0000313" key="2">
    <source>
        <dbReference type="EMBL" id="KAI5080127.1"/>
    </source>
</evidence>
<keyword evidence="3" id="KW-1185">Reference proteome</keyword>